<feature type="region of interest" description="Disordered" evidence="1">
    <location>
        <begin position="96"/>
        <end position="200"/>
    </location>
</feature>
<protein>
    <submittedName>
        <fullName evidence="2">Uncharacterized protein</fullName>
    </submittedName>
</protein>
<comment type="caution">
    <text evidence="2">The sequence shown here is derived from an EMBL/GenBank/DDBJ whole genome shotgun (WGS) entry which is preliminary data.</text>
</comment>
<dbReference type="EMBL" id="AGNL01050564">
    <property type="protein sequence ID" value="EJK43844.1"/>
    <property type="molecule type" value="Genomic_DNA"/>
</dbReference>
<evidence type="ECO:0000256" key="1">
    <source>
        <dbReference type="SAM" id="MobiDB-lite"/>
    </source>
</evidence>
<proteinExistence type="predicted"/>
<sequence length="260" mass="28233">ARIASRYIEPRPTQTGSAFGVLFFPSIYDVASQQSPYHAEIGGPIGIVKSEFYPPRAMMPVHRSIGRVVVDVSLRYQELRSSLCLGRTVDIRHEHAPHGVAVERPTELRRRKTNGAPAGGGREEEDTPYDGAASTKTSSTKDQRSYGVERPTELPPGAVAKKKTLRMMGRRQPRPPQLLPGRGSRQARPGDSIPEKPGAGAVGRSGVGVAGAGAGAVGVSLGWAVGICFIYMSEDPTHSCVRCKWERKIRMHRGTDRVQK</sequence>
<evidence type="ECO:0000313" key="2">
    <source>
        <dbReference type="EMBL" id="EJK43844.1"/>
    </source>
</evidence>
<gene>
    <name evidence="2" type="ORF">THAOC_37671</name>
</gene>
<dbReference type="AlphaFoldDB" id="K0QZQ7"/>
<name>K0QZQ7_THAOC</name>
<reference evidence="2 3" key="1">
    <citation type="journal article" date="2012" name="Genome Biol.">
        <title>Genome and low-iron response of an oceanic diatom adapted to chronic iron limitation.</title>
        <authorList>
            <person name="Lommer M."/>
            <person name="Specht M."/>
            <person name="Roy A.S."/>
            <person name="Kraemer L."/>
            <person name="Andreson R."/>
            <person name="Gutowska M.A."/>
            <person name="Wolf J."/>
            <person name="Bergner S.V."/>
            <person name="Schilhabel M.B."/>
            <person name="Klostermeier U.C."/>
            <person name="Beiko R.G."/>
            <person name="Rosenstiel P."/>
            <person name="Hippler M."/>
            <person name="Laroche J."/>
        </authorList>
    </citation>
    <scope>NUCLEOTIDE SEQUENCE [LARGE SCALE GENOMIC DNA]</scope>
    <source>
        <strain evidence="2 3">CCMP1005</strain>
    </source>
</reference>
<dbReference type="Proteomes" id="UP000266841">
    <property type="component" value="Unassembled WGS sequence"/>
</dbReference>
<feature type="non-terminal residue" evidence="2">
    <location>
        <position position="1"/>
    </location>
</feature>
<evidence type="ECO:0000313" key="3">
    <source>
        <dbReference type="Proteomes" id="UP000266841"/>
    </source>
</evidence>
<feature type="compositionally biased region" description="Basic residues" evidence="1">
    <location>
        <begin position="160"/>
        <end position="173"/>
    </location>
</feature>
<keyword evidence="3" id="KW-1185">Reference proteome</keyword>
<organism evidence="2 3">
    <name type="scientific">Thalassiosira oceanica</name>
    <name type="common">Marine diatom</name>
    <dbReference type="NCBI Taxonomy" id="159749"/>
    <lineage>
        <taxon>Eukaryota</taxon>
        <taxon>Sar</taxon>
        <taxon>Stramenopiles</taxon>
        <taxon>Ochrophyta</taxon>
        <taxon>Bacillariophyta</taxon>
        <taxon>Coscinodiscophyceae</taxon>
        <taxon>Thalassiosirophycidae</taxon>
        <taxon>Thalassiosirales</taxon>
        <taxon>Thalassiosiraceae</taxon>
        <taxon>Thalassiosira</taxon>
    </lineage>
</organism>
<accession>K0QZQ7</accession>